<dbReference type="RefSeq" id="WP_130606292.1">
    <property type="nucleotide sequence ID" value="NZ_AP019368.1"/>
</dbReference>
<dbReference type="EMBL" id="AP019368">
    <property type="protein sequence ID" value="BBH52122.1"/>
    <property type="molecule type" value="Genomic_DNA"/>
</dbReference>
<gene>
    <name evidence="1" type="ORF">JCM31447_314100</name>
</gene>
<name>A0A4P2VTB3_FLUSA</name>
<accession>A0A4P2VTB3</accession>
<protein>
    <submittedName>
        <fullName evidence="1">Uncharacterized protein</fullName>
    </submittedName>
</protein>
<dbReference type="KEGG" id="sbf:JCM31447_314100"/>
<sequence length="185" mass="22159">MDKKKLEDNMRHELNKILLLCETELKNEDYIVKERFSRSDNEVLKYYFYFSLITRELMAKNIGVSCERQLRRYFEAPLSVLNNFDLCNKIASYLKISYIDFISRIVDDKKSELNYQSSLLEAIKQYDEKFSIAARRKLTKLILVILENKIDIDCFYESSIFMISKKQYKIESINRLKMFIGKYVS</sequence>
<dbReference type="Proteomes" id="UP000291236">
    <property type="component" value="Chromosome"/>
</dbReference>
<organism evidence="1 2">
    <name type="scientific">Fluviispira sanaruensis</name>
    <dbReference type="NCBI Taxonomy" id="2493639"/>
    <lineage>
        <taxon>Bacteria</taxon>
        <taxon>Pseudomonadati</taxon>
        <taxon>Bdellovibrionota</taxon>
        <taxon>Oligoflexia</taxon>
        <taxon>Silvanigrellales</taxon>
        <taxon>Silvanigrellaceae</taxon>
        <taxon>Fluviispira</taxon>
    </lineage>
</organism>
<reference evidence="1 2" key="1">
    <citation type="submission" date="2018-12" db="EMBL/GenBank/DDBJ databases">
        <title>Rubrispira sanarue gen. nov., sp., nov., a member of the order Silvanigrellales, isolated from a brackish lake in Hamamatsu Japan.</title>
        <authorList>
            <person name="Maejima Y."/>
            <person name="Iino T."/>
            <person name="Muraguchi Y."/>
            <person name="Fukuda K."/>
            <person name="Nojiri H."/>
            <person name="Ohkuma M."/>
            <person name="Moriuchi R."/>
            <person name="Dohra H."/>
            <person name="Kimbara K."/>
            <person name="Shintani M."/>
        </authorList>
    </citation>
    <scope>NUCLEOTIDE SEQUENCE [LARGE SCALE GENOMIC DNA]</scope>
    <source>
        <strain evidence="1 2">RF1110005</strain>
    </source>
</reference>
<evidence type="ECO:0000313" key="1">
    <source>
        <dbReference type="EMBL" id="BBH52122.1"/>
    </source>
</evidence>
<evidence type="ECO:0000313" key="2">
    <source>
        <dbReference type="Proteomes" id="UP000291236"/>
    </source>
</evidence>
<proteinExistence type="predicted"/>
<dbReference type="AlphaFoldDB" id="A0A4P2VTB3"/>
<keyword evidence="2" id="KW-1185">Reference proteome</keyword>